<comment type="caution">
    <text evidence="1">The sequence shown here is derived from an EMBL/GenBank/DDBJ whole genome shotgun (WGS) entry which is preliminary data.</text>
</comment>
<reference evidence="1 2" key="1">
    <citation type="submission" date="2024-02" db="EMBL/GenBank/DDBJ databases">
        <authorList>
            <person name="Daric V."/>
            <person name="Darras S."/>
        </authorList>
    </citation>
    <scope>NUCLEOTIDE SEQUENCE [LARGE SCALE GENOMIC DNA]</scope>
</reference>
<gene>
    <name evidence="1" type="ORF">CVLEPA_LOCUS21371</name>
</gene>
<protein>
    <submittedName>
        <fullName evidence="1">Uncharacterized protein</fullName>
    </submittedName>
</protein>
<accession>A0ABP0GD97</accession>
<dbReference type="EMBL" id="CAWYQH010000108">
    <property type="protein sequence ID" value="CAK8689352.1"/>
    <property type="molecule type" value="Genomic_DNA"/>
</dbReference>
<evidence type="ECO:0000313" key="2">
    <source>
        <dbReference type="Proteomes" id="UP001642483"/>
    </source>
</evidence>
<evidence type="ECO:0000313" key="1">
    <source>
        <dbReference type="EMBL" id="CAK8689352.1"/>
    </source>
</evidence>
<sequence>MSQENIDRVHFFTAVLLSKKKLLENGNIFLYSLNKSSMEGIVWKISVYPSHSNLIKGFVEKLVDGETQKSIWVEARAAIKGNFTGVEDVMKQVRCDKPFPTVCGGQMAFTLRAKSFDEKNVALLKTLENINETHQIKKIHFTIETSPLKPEQTLTCVYGLLAIVDGEVSNLYQCVELILEAFPDDDIRDYFTWISYCTDEHAWRSYAKIGDVINGHTAWNN</sequence>
<proteinExistence type="predicted"/>
<organism evidence="1 2">
    <name type="scientific">Clavelina lepadiformis</name>
    <name type="common">Light-bulb sea squirt</name>
    <name type="synonym">Ascidia lepadiformis</name>
    <dbReference type="NCBI Taxonomy" id="159417"/>
    <lineage>
        <taxon>Eukaryota</taxon>
        <taxon>Metazoa</taxon>
        <taxon>Chordata</taxon>
        <taxon>Tunicata</taxon>
        <taxon>Ascidiacea</taxon>
        <taxon>Aplousobranchia</taxon>
        <taxon>Clavelinidae</taxon>
        <taxon>Clavelina</taxon>
    </lineage>
</organism>
<name>A0ABP0GD97_CLALP</name>
<dbReference type="Proteomes" id="UP001642483">
    <property type="component" value="Unassembled WGS sequence"/>
</dbReference>
<keyword evidence="2" id="KW-1185">Reference proteome</keyword>